<dbReference type="InterPro" id="IPR053142">
    <property type="entry name" value="PchR_regulatory_protein"/>
</dbReference>
<dbReference type="AlphaFoldDB" id="C7N6T1"/>
<dbReference type="KEGG" id="shi:Shel_15970"/>
<evidence type="ECO:0000313" key="3">
    <source>
        <dbReference type="Proteomes" id="UP000002026"/>
    </source>
</evidence>
<name>C7N6T1_SLAHD</name>
<gene>
    <name evidence="2" type="ordered locus">Shel_15970</name>
</gene>
<evidence type="ECO:0000313" key="2">
    <source>
        <dbReference type="EMBL" id="ACV22616.1"/>
    </source>
</evidence>
<dbReference type="Pfam" id="PF12833">
    <property type="entry name" value="HTH_18"/>
    <property type="match status" value="1"/>
</dbReference>
<dbReference type="HOGENOM" id="CLU_073078_2_0_11"/>
<dbReference type="RefSeq" id="WP_012798718.1">
    <property type="nucleotide sequence ID" value="NC_013165.1"/>
</dbReference>
<keyword evidence="3" id="KW-1185">Reference proteome</keyword>
<dbReference type="STRING" id="471855.Shel_15970"/>
<feature type="domain" description="HTH araC/xylS-type" evidence="1">
    <location>
        <begin position="153"/>
        <end position="249"/>
    </location>
</feature>
<dbReference type="PANTHER" id="PTHR47893:SF1">
    <property type="entry name" value="REGULATORY PROTEIN PCHR"/>
    <property type="match status" value="1"/>
</dbReference>
<dbReference type="InterPro" id="IPR018060">
    <property type="entry name" value="HTH_AraC"/>
</dbReference>
<dbReference type="GO" id="GO:0003700">
    <property type="term" value="F:DNA-binding transcription factor activity"/>
    <property type="evidence" value="ECO:0007669"/>
    <property type="project" value="InterPro"/>
</dbReference>
<dbReference type="Gene3D" id="1.10.10.60">
    <property type="entry name" value="Homeodomain-like"/>
    <property type="match status" value="1"/>
</dbReference>
<dbReference type="PANTHER" id="PTHR47893">
    <property type="entry name" value="REGULATORY PROTEIN PCHR"/>
    <property type="match status" value="1"/>
</dbReference>
<sequence length="249" mass="26787">MGRTPEASMAENRIYIDEHYIAGLSDTFGAKLHRHPLIELYASAAGVGHVATDAERVEGQVIVVGPDVVHAIADAGTPGIAIFVDGLTEFGYPLAAYALRGNGIRVFESERLGPCLRAIVESPSEADVKRICEAVLDAVQAPMVRRPFGEAVCEVISLLDSSDAEFAMGALANRVCLSKSRLAHVFSEQTGITLKEYIQYKRLERACRKMVGGQSITQAAYDTGFSGSSHIATSSMKLTGMQLRKLLSL</sequence>
<dbReference type="PROSITE" id="PS01124">
    <property type="entry name" value="HTH_ARAC_FAMILY_2"/>
    <property type="match status" value="1"/>
</dbReference>
<dbReference type="Proteomes" id="UP000002026">
    <property type="component" value="Chromosome"/>
</dbReference>
<accession>C7N6T1</accession>
<reference evidence="2 3" key="1">
    <citation type="journal article" date="2009" name="Stand. Genomic Sci.">
        <title>Complete genome sequence of Slackia heliotrinireducens type strain (RHS 1).</title>
        <authorList>
            <person name="Pukall R."/>
            <person name="Lapidus A."/>
            <person name="Nolan M."/>
            <person name="Copeland A."/>
            <person name="Glavina Del Rio T."/>
            <person name="Lucas S."/>
            <person name="Chen F."/>
            <person name="Tice H."/>
            <person name="Cheng J.F."/>
            <person name="Chertkov O."/>
            <person name="Bruce D."/>
            <person name="Goodwin L."/>
            <person name="Kuske C."/>
            <person name="Brettin T."/>
            <person name="Detter J.C."/>
            <person name="Han C."/>
            <person name="Pitluck S."/>
            <person name="Pati A."/>
            <person name="Mavrommatis K."/>
            <person name="Ivanova N."/>
            <person name="Ovchinnikova G."/>
            <person name="Chen A."/>
            <person name="Palaniappan K."/>
            <person name="Schneider S."/>
            <person name="Rohde M."/>
            <person name="Chain P."/>
            <person name="D'haeseleer P."/>
            <person name="Goker M."/>
            <person name="Bristow J."/>
            <person name="Eisen J.A."/>
            <person name="Markowitz V."/>
            <person name="Kyrpides N.C."/>
            <person name="Klenk H.P."/>
            <person name="Hugenholtz P."/>
        </authorList>
    </citation>
    <scope>NUCLEOTIDE SEQUENCE [LARGE SCALE GENOMIC DNA]</scope>
    <source>
        <strain evidence="3">ATCC 29202 / DSM 20476 / NCTC 11029 / RHS 1</strain>
    </source>
</reference>
<protein>
    <submittedName>
        <fullName evidence="2">Transcriptional regulator, AraC family</fullName>
    </submittedName>
</protein>
<organism evidence="2 3">
    <name type="scientific">Slackia heliotrinireducens (strain ATCC 29202 / DSM 20476 / NCTC 11029 / RHS 1)</name>
    <name type="common">Peptococcus heliotrinreducens</name>
    <dbReference type="NCBI Taxonomy" id="471855"/>
    <lineage>
        <taxon>Bacteria</taxon>
        <taxon>Bacillati</taxon>
        <taxon>Actinomycetota</taxon>
        <taxon>Coriobacteriia</taxon>
        <taxon>Eggerthellales</taxon>
        <taxon>Eggerthellaceae</taxon>
        <taxon>Slackia</taxon>
    </lineage>
</organism>
<dbReference type="GO" id="GO:0043565">
    <property type="term" value="F:sequence-specific DNA binding"/>
    <property type="evidence" value="ECO:0007669"/>
    <property type="project" value="InterPro"/>
</dbReference>
<dbReference type="EMBL" id="CP001684">
    <property type="protein sequence ID" value="ACV22616.1"/>
    <property type="molecule type" value="Genomic_DNA"/>
</dbReference>
<proteinExistence type="predicted"/>
<dbReference type="eggNOG" id="COG2207">
    <property type="taxonomic scope" value="Bacteria"/>
</dbReference>
<evidence type="ECO:0000259" key="1">
    <source>
        <dbReference type="PROSITE" id="PS01124"/>
    </source>
</evidence>
<dbReference type="SMART" id="SM00342">
    <property type="entry name" value="HTH_ARAC"/>
    <property type="match status" value="1"/>
</dbReference>